<dbReference type="SUPFAM" id="SSF52402">
    <property type="entry name" value="Adenine nucleotide alpha hydrolases-like"/>
    <property type="match status" value="2"/>
</dbReference>
<evidence type="ECO:0000256" key="1">
    <source>
        <dbReference type="ARBA" id="ARBA00008791"/>
    </source>
</evidence>
<evidence type="ECO:0000259" key="2">
    <source>
        <dbReference type="Pfam" id="PF00582"/>
    </source>
</evidence>
<dbReference type="PANTHER" id="PTHR46268:SF6">
    <property type="entry name" value="UNIVERSAL STRESS PROTEIN UP12"/>
    <property type="match status" value="1"/>
</dbReference>
<dbReference type="Proteomes" id="UP000770785">
    <property type="component" value="Unassembled WGS sequence"/>
</dbReference>
<sequence>MNKIKSILVPVDFSAISANTFQYALRFADRIDARIYLLFAIPPSTASPGYGSFVNSLRIRIEDDAKKDMTDFYLDGLAAAAPDLRNTPVVDTLIAVSYLQSAIHHHVKHKDVQLVIMGTNGRQDAWDDLLGTNTSSLVAKLPCPVLIVPNGVSYTPIQHLCYATNLTDPIIFQAGHLQRILRAFNPVMHFLHVKRPGIKGIAVFDLDSLIDIFESPEAAGLHTFESVEGKDVVDALFEYADEHNYDLVVMNRPKKDFLTRLFDGSNTKQAAFRATLPLLIIRPSDLRSVANLASQEAAAST</sequence>
<protein>
    <submittedName>
        <fullName evidence="3">Nucleotide-binding universal stress UspA family protein</fullName>
    </submittedName>
</protein>
<name>A0ABX0X8K8_9BACT</name>
<proteinExistence type="inferred from homology"/>
<reference evidence="3 4" key="1">
    <citation type="submission" date="2020-03" db="EMBL/GenBank/DDBJ databases">
        <title>Genomic Encyclopedia of Type Strains, Phase IV (KMG-IV): sequencing the most valuable type-strain genomes for metagenomic binning, comparative biology and taxonomic classification.</title>
        <authorList>
            <person name="Goeker M."/>
        </authorList>
    </citation>
    <scope>NUCLEOTIDE SEQUENCE [LARGE SCALE GENOMIC DNA]</scope>
    <source>
        <strain evidence="3 4">DSM 105096</strain>
    </source>
</reference>
<comment type="caution">
    <text evidence="3">The sequence shown here is derived from an EMBL/GenBank/DDBJ whole genome shotgun (WGS) entry which is preliminary data.</text>
</comment>
<feature type="domain" description="UspA" evidence="2">
    <location>
        <begin position="217"/>
        <end position="282"/>
    </location>
</feature>
<dbReference type="RefSeq" id="WP_168036338.1">
    <property type="nucleotide sequence ID" value="NZ_JAATJH010000001.1"/>
</dbReference>
<dbReference type="Pfam" id="PF00582">
    <property type="entry name" value="Usp"/>
    <property type="match status" value="2"/>
</dbReference>
<evidence type="ECO:0000313" key="4">
    <source>
        <dbReference type="Proteomes" id="UP000770785"/>
    </source>
</evidence>
<keyword evidence="4" id="KW-1185">Reference proteome</keyword>
<accession>A0ABX0X8K8</accession>
<dbReference type="EMBL" id="JAATJH010000001">
    <property type="protein sequence ID" value="NJC25590.1"/>
    <property type="molecule type" value="Genomic_DNA"/>
</dbReference>
<evidence type="ECO:0000313" key="3">
    <source>
        <dbReference type="EMBL" id="NJC25590.1"/>
    </source>
</evidence>
<dbReference type="InterPro" id="IPR006016">
    <property type="entry name" value="UspA"/>
</dbReference>
<organism evidence="3 4">
    <name type="scientific">Neolewinella antarctica</name>
    <dbReference type="NCBI Taxonomy" id="442734"/>
    <lineage>
        <taxon>Bacteria</taxon>
        <taxon>Pseudomonadati</taxon>
        <taxon>Bacteroidota</taxon>
        <taxon>Saprospiria</taxon>
        <taxon>Saprospirales</taxon>
        <taxon>Lewinellaceae</taxon>
        <taxon>Neolewinella</taxon>
    </lineage>
</organism>
<dbReference type="CDD" id="cd00293">
    <property type="entry name" value="USP-like"/>
    <property type="match status" value="2"/>
</dbReference>
<feature type="domain" description="UspA" evidence="2">
    <location>
        <begin position="4"/>
        <end position="149"/>
    </location>
</feature>
<gene>
    <name evidence="3" type="ORF">GGR27_001071</name>
</gene>
<comment type="similarity">
    <text evidence="1">Belongs to the universal stress protein A family.</text>
</comment>
<dbReference type="PANTHER" id="PTHR46268">
    <property type="entry name" value="STRESS RESPONSE PROTEIN NHAX"/>
    <property type="match status" value="1"/>
</dbReference>
<dbReference type="PRINTS" id="PR01438">
    <property type="entry name" value="UNVRSLSTRESS"/>
</dbReference>
<dbReference type="InterPro" id="IPR014729">
    <property type="entry name" value="Rossmann-like_a/b/a_fold"/>
</dbReference>
<dbReference type="InterPro" id="IPR006015">
    <property type="entry name" value="Universal_stress_UspA"/>
</dbReference>
<dbReference type="Gene3D" id="3.40.50.620">
    <property type="entry name" value="HUPs"/>
    <property type="match status" value="2"/>
</dbReference>